<dbReference type="Pfam" id="PF13302">
    <property type="entry name" value="Acetyltransf_3"/>
    <property type="match status" value="1"/>
</dbReference>
<organism evidence="4">
    <name type="scientific">Dissulfuribacter thermophilus</name>
    <dbReference type="NCBI Taxonomy" id="1156395"/>
    <lineage>
        <taxon>Bacteria</taxon>
        <taxon>Pseudomonadati</taxon>
        <taxon>Thermodesulfobacteriota</taxon>
        <taxon>Dissulfuribacteria</taxon>
        <taxon>Dissulfuribacterales</taxon>
        <taxon>Dissulfuribacteraceae</taxon>
        <taxon>Dissulfuribacter</taxon>
    </lineage>
</organism>
<reference evidence="4" key="1">
    <citation type="journal article" date="2020" name="mSystems">
        <title>Genome- and Community-Level Interaction Insights into Carbon Utilization and Element Cycling Functions of Hydrothermarchaeota in Hydrothermal Sediment.</title>
        <authorList>
            <person name="Zhou Z."/>
            <person name="Liu Y."/>
            <person name="Xu W."/>
            <person name="Pan J."/>
            <person name="Luo Z.H."/>
            <person name="Li M."/>
        </authorList>
    </citation>
    <scope>NUCLEOTIDE SEQUENCE [LARGE SCALE GENOMIC DNA]</scope>
    <source>
        <strain evidence="4">HyVt-503</strain>
    </source>
</reference>
<dbReference type="PANTHER" id="PTHR21015:SF22">
    <property type="entry name" value="GLYCOSYLTRANSFERASE"/>
    <property type="match status" value="1"/>
</dbReference>
<dbReference type="GO" id="GO:0016787">
    <property type="term" value="F:hydrolase activity"/>
    <property type="evidence" value="ECO:0007669"/>
    <property type="project" value="UniProtKB-KW"/>
</dbReference>
<dbReference type="Pfam" id="PF04101">
    <property type="entry name" value="Glyco_tran_28_C"/>
    <property type="match status" value="1"/>
</dbReference>
<dbReference type="PANTHER" id="PTHR21015">
    <property type="entry name" value="UDP-N-ACETYLGLUCOSAMINE--N-ACETYLMURAMYL-(PENTAPEPTIDE) PYROPHOSPHORYL-UNDECAPRENOL N-ACETYLGLUCOSAMINE TRANSFERASE 1"/>
    <property type="match status" value="1"/>
</dbReference>
<dbReference type="Gene3D" id="3.40.630.30">
    <property type="match status" value="1"/>
</dbReference>
<comment type="caution">
    <text evidence="4">The sequence shown here is derived from an EMBL/GenBank/DDBJ whole genome shotgun (WGS) entry which is preliminary data.</text>
</comment>
<dbReference type="GO" id="GO:0016747">
    <property type="term" value="F:acyltransferase activity, transferring groups other than amino-acyl groups"/>
    <property type="evidence" value="ECO:0007669"/>
    <property type="project" value="InterPro"/>
</dbReference>
<proteinExistence type="predicted"/>
<dbReference type="AlphaFoldDB" id="A0A7V2SZF3"/>
<accession>A0A7V2SZF3</accession>
<dbReference type="InterPro" id="IPR020023">
    <property type="entry name" value="PseG"/>
</dbReference>
<dbReference type="SUPFAM" id="SSF53756">
    <property type="entry name" value="UDP-Glycosyltransferase/glycogen phosphorylase"/>
    <property type="match status" value="1"/>
</dbReference>
<feature type="active site" description="Proton acceptor" evidence="1">
    <location>
        <position position="27"/>
    </location>
</feature>
<dbReference type="Proteomes" id="UP000885797">
    <property type="component" value="Unassembled WGS sequence"/>
</dbReference>
<dbReference type="GO" id="GO:0016758">
    <property type="term" value="F:hexosyltransferase activity"/>
    <property type="evidence" value="ECO:0007669"/>
    <property type="project" value="InterPro"/>
</dbReference>
<dbReference type="SUPFAM" id="SSF55729">
    <property type="entry name" value="Acyl-CoA N-acyltransferases (Nat)"/>
    <property type="match status" value="1"/>
</dbReference>
<keyword evidence="4" id="KW-0378">Hydrolase</keyword>
<evidence type="ECO:0000313" key="4">
    <source>
        <dbReference type="EMBL" id="HFC47089.1"/>
    </source>
</evidence>
<feature type="domain" description="N-acetyltransferase" evidence="3">
    <location>
        <begin position="373"/>
        <end position="516"/>
    </location>
</feature>
<name>A0A7V2SZF3_9BACT</name>
<evidence type="ECO:0000256" key="1">
    <source>
        <dbReference type="PIRSR" id="PIRSR620023-1"/>
    </source>
</evidence>
<dbReference type="NCBIfam" id="TIGR03590">
    <property type="entry name" value="PseG"/>
    <property type="match status" value="1"/>
</dbReference>
<dbReference type="EC" id="3.6.1.57" evidence="4"/>
<gene>
    <name evidence="4" type="primary">pseG</name>
    <name evidence="4" type="ORF">ENJ63_04325</name>
</gene>
<dbReference type="InterPro" id="IPR016181">
    <property type="entry name" value="Acyl_CoA_acyltransferase"/>
</dbReference>
<dbReference type="EMBL" id="DRND01000343">
    <property type="protein sequence ID" value="HFC47089.1"/>
    <property type="molecule type" value="Genomic_DNA"/>
</dbReference>
<dbReference type="Gene3D" id="3.40.50.2000">
    <property type="entry name" value="Glycogen Phosphorylase B"/>
    <property type="match status" value="1"/>
</dbReference>
<sequence>MDQVVLRQERKTVFFRVDSSKYIGTGHVYRCLALAHQLRMRHGMNVEFMTVAWDGNIASLIEKRGFKVHRLKAWTKDISSFDPSLYNWREDALQCENVLRALNSRPMWMVVDAYFLDHHWEEAMRPHVDEILVIDDLANRRHECSCILDQNYPEDPAPYRGLVPDEALILKGPKYALLTSGFEHESWEDRALHERKKSSHVHVLIFMGGTDPKRATIKILRGLKDYFRKTGALFYVLAPRSNPDFDAIQRFCEDLDTVIHVDYVEDMPSFLKKMDLVLGAGGVSTYERMALGIPQVLLSVAENQYSHTRALARDGFIVFLGDVDTVKHQSIKGALDLLLSNQPFMDFMARRSRALVDGLGARRVSDLMAAFGLEVREATLKDMWLIFEWRNSEPARLASFNTSVISKSDHEAWFKRVLKARDRKIYMGVLGEQSIGMVRFDINSQGEAMVSILLSPEFMGKGLGWMLLNKAVEAFKIECPEVDTLRALVKKENIASKRTFEKAGFSQAYTSFIKRL</sequence>
<dbReference type="Gene3D" id="3.40.50.11190">
    <property type="match status" value="1"/>
</dbReference>
<dbReference type="InterPro" id="IPR007235">
    <property type="entry name" value="Glyco_trans_28_C"/>
</dbReference>
<dbReference type="PROSITE" id="PS51186">
    <property type="entry name" value="GNAT"/>
    <property type="match status" value="1"/>
</dbReference>
<evidence type="ECO:0000256" key="2">
    <source>
        <dbReference type="PIRSR" id="PIRSR620023-2"/>
    </source>
</evidence>
<protein>
    <submittedName>
        <fullName evidence="4">UDP-2,4-diacetamido-2,4, 6-trideoxy-beta-L-altropyranose hydrolase</fullName>
        <ecNumber evidence="4">3.6.1.57</ecNumber>
    </submittedName>
</protein>
<dbReference type="InterPro" id="IPR000182">
    <property type="entry name" value="GNAT_dom"/>
</dbReference>
<feature type="binding site" evidence="2">
    <location>
        <position position="287"/>
    </location>
    <ligand>
        <name>substrate</name>
    </ligand>
</feature>
<evidence type="ECO:0000259" key="3">
    <source>
        <dbReference type="PROSITE" id="PS51186"/>
    </source>
</evidence>